<evidence type="ECO:0000256" key="3">
    <source>
        <dbReference type="ARBA" id="ARBA00021007"/>
    </source>
</evidence>
<dbReference type="AlphaFoldDB" id="A0A343YVE1"/>
<feature type="transmembrane region" description="Helical" evidence="9">
    <location>
        <begin position="53"/>
        <end position="79"/>
    </location>
</feature>
<proteinExistence type="inferred from homology"/>
<dbReference type="InterPro" id="IPR038430">
    <property type="entry name" value="NDAH_ubi_oxred_su3_sf"/>
</dbReference>
<keyword evidence="9" id="KW-0679">Respiratory chain</keyword>
<evidence type="ECO:0000256" key="1">
    <source>
        <dbReference type="ARBA" id="ARBA00004370"/>
    </source>
</evidence>
<accession>A0A343YVE1</accession>
<feature type="transmembrane region" description="Helical" evidence="9">
    <location>
        <begin position="6"/>
        <end position="22"/>
    </location>
</feature>
<evidence type="ECO:0000256" key="6">
    <source>
        <dbReference type="ARBA" id="ARBA00022989"/>
    </source>
</evidence>
<dbReference type="Gene3D" id="1.20.58.1610">
    <property type="entry name" value="NADH:ubiquinone/plastoquinone oxidoreductase, chain 3"/>
    <property type="match status" value="1"/>
</dbReference>
<evidence type="ECO:0000256" key="4">
    <source>
        <dbReference type="ARBA" id="ARBA00022448"/>
    </source>
</evidence>
<keyword evidence="9" id="KW-0520">NAD</keyword>
<dbReference type="EMBL" id="MG253267">
    <property type="protein sequence ID" value="AWN56225.1"/>
    <property type="molecule type" value="Genomic_DNA"/>
</dbReference>
<keyword evidence="9" id="KW-0830">Ubiquinone</keyword>
<dbReference type="Pfam" id="PF00507">
    <property type="entry name" value="Oxidored_q4"/>
    <property type="match status" value="1"/>
</dbReference>
<comment type="subcellular location">
    <subcellularLocation>
        <location evidence="1">Membrane</location>
    </subcellularLocation>
    <subcellularLocation>
        <location evidence="9">Mitochondrion membrane</location>
        <topology evidence="9">Multi-pass membrane protein</topology>
    </subcellularLocation>
</comment>
<keyword evidence="7 9" id="KW-0472">Membrane</keyword>
<dbReference type="EC" id="7.1.1.2" evidence="9"/>
<evidence type="ECO:0000256" key="7">
    <source>
        <dbReference type="ARBA" id="ARBA00023136"/>
    </source>
</evidence>
<dbReference type="PANTHER" id="PTHR11058:SF9">
    <property type="entry name" value="NADH-UBIQUINONE OXIDOREDUCTASE CHAIN 3"/>
    <property type="match status" value="1"/>
</dbReference>
<sequence>MFLMLLFSAISIFLILINLLISKKKKINREKSSPFECGFDPISNGHIPFSIHFFMISLIFLIFDIEITILIPLVTLLYYMNLPMILTSMFFMIILITGLYIEYLEESIEWKLS</sequence>
<name>A0A343YVE1_9HYME</name>
<dbReference type="GO" id="GO:0030964">
    <property type="term" value="C:NADH dehydrogenase complex"/>
    <property type="evidence" value="ECO:0007669"/>
    <property type="project" value="TreeGrafter"/>
</dbReference>
<comment type="catalytic activity">
    <reaction evidence="8 9">
        <text>a ubiquinone + NADH + 5 H(+)(in) = a ubiquinol + NAD(+) + 4 H(+)(out)</text>
        <dbReference type="Rhea" id="RHEA:29091"/>
        <dbReference type="Rhea" id="RHEA-COMP:9565"/>
        <dbReference type="Rhea" id="RHEA-COMP:9566"/>
        <dbReference type="ChEBI" id="CHEBI:15378"/>
        <dbReference type="ChEBI" id="CHEBI:16389"/>
        <dbReference type="ChEBI" id="CHEBI:17976"/>
        <dbReference type="ChEBI" id="CHEBI:57540"/>
        <dbReference type="ChEBI" id="CHEBI:57945"/>
        <dbReference type="EC" id="7.1.1.2"/>
    </reaction>
</comment>
<dbReference type="InterPro" id="IPR000440">
    <property type="entry name" value="NADH_UbQ/plastoQ_OxRdtase_su3"/>
</dbReference>
<keyword evidence="5 9" id="KW-0812">Transmembrane</keyword>
<keyword evidence="9" id="KW-1278">Translocase</keyword>
<evidence type="ECO:0000256" key="8">
    <source>
        <dbReference type="ARBA" id="ARBA00049551"/>
    </source>
</evidence>
<organism evidence="10">
    <name type="scientific">Dorymyrmex brunneus</name>
    <dbReference type="NCBI Taxonomy" id="609524"/>
    <lineage>
        <taxon>Eukaryota</taxon>
        <taxon>Metazoa</taxon>
        <taxon>Ecdysozoa</taxon>
        <taxon>Arthropoda</taxon>
        <taxon>Hexapoda</taxon>
        <taxon>Insecta</taxon>
        <taxon>Pterygota</taxon>
        <taxon>Neoptera</taxon>
        <taxon>Endopterygota</taxon>
        <taxon>Hymenoptera</taxon>
        <taxon>Apocrita</taxon>
        <taxon>Aculeata</taxon>
        <taxon>Formicoidea</taxon>
        <taxon>Formicidae</taxon>
        <taxon>Dolichoderinae</taxon>
        <taxon>Dorymyrmex</taxon>
    </lineage>
</organism>
<evidence type="ECO:0000256" key="5">
    <source>
        <dbReference type="ARBA" id="ARBA00022692"/>
    </source>
</evidence>
<keyword evidence="9 10" id="KW-0496">Mitochondrion</keyword>
<comment type="similarity">
    <text evidence="2 9">Belongs to the complex I subunit 3 family.</text>
</comment>
<keyword evidence="4 9" id="KW-0813">Transport</keyword>
<feature type="transmembrane region" description="Helical" evidence="9">
    <location>
        <begin position="85"/>
        <end position="104"/>
    </location>
</feature>
<dbReference type="PANTHER" id="PTHR11058">
    <property type="entry name" value="NADH-UBIQUINONE OXIDOREDUCTASE CHAIN 3"/>
    <property type="match status" value="1"/>
</dbReference>
<reference evidence="10" key="1">
    <citation type="submission" date="2017-10" db="EMBL/GenBank/DDBJ databases">
        <title>Mitogenomes of tropical arthropods.</title>
        <authorList>
            <person name="Pires Paula D."/>
            <person name="Coiti Togawa R."/>
        </authorList>
    </citation>
    <scope>NUCLEOTIDE SEQUENCE</scope>
</reference>
<dbReference type="GO" id="GO:0031966">
    <property type="term" value="C:mitochondrial membrane"/>
    <property type="evidence" value="ECO:0007669"/>
    <property type="project" value="UniProtKB-SubCell"/>
</dbReference>
<comment type="function">
    <text evidence="9">Core subunit of the mitochondrial membrane respiratory chain NADH dehydrogenase (Complex I) which catalyzes electron transfer from NADH through the respiratory chain, using ubiquinone as an electron acceptor. Essential for the catalytic activity of complex I.</text>
</comment>
<keyword evidence="9" id="KW-0249">Electron transport</keyword>
<protein>
    <recommendedName>
        <fullName evidence="3 9">NADH-ubiquinone oxidoreductase chain 3</fullName>
        <ecNumber evidence="9">7.1.1.2</ecNumber>
    </recommendedName>
</protein>
<evidence type="ECO:0000313" key="10">
    <source>
        <dbReference type="EMBL" id="AWN56225.1"/>
    </source>
</evidence>
<dbReference type="GO" id="GO:0008137">
    <property type="term" value="F:NADH dehydrogenase (ubiquinone) activity"/>
    <property type="evidence" value="ECO:0007669"/>
    <property type="project" value="UniProtKB-UniRule"/>
</dbReference>
<evidence type="ECO:0000256" key="2">
    <source>
        <dbReference type="ARBA" id="ARBA00008472"/>
    </source>
</evidence>
<keyword evidence="6 9" id="KW-1133">Transmembrane helix</keyword>
<evidence type="ECO:0000256" key="9">
    <source>
        <dbReference type="RuleBase" id="RU003640"/>
    </source>
</evidence>
<geneLocation type="mitochondrion" evidence="10"/>